<evidence type="ECO:0000313" key="2">
    <source>
        <dbReference type="EMBL" id="MFA0810250.1"/>
    </source>
</evidence>
<protein>
    <submittedName>
        <fullName evidence="2">Zinc-dependent metalloprotease family protein</fullName>
    </submittedName>
</protein>
<keyword evidence="2" id="KW-0482">Metalloprotease</keyword>
<dbReference type="Proteomes" id="UP001569428">
    <property type="component" value="Unassembled WGS sequence"/>
</dbReference>
<feature type="chain" id="PRO_5045729397" evidence="1">
    <location>
        <begin position="23"/>
        <end position="268"/>
    </location>
</feature>
<feature type="signal peptide" evidence="1">
    <location>
        <begin position="1"/>
        <end position="22"/>
    </location>
</feature>
<sequence>MRIKNSLVAAVAALSLSSVASAETVNVSVWYTEPAAQSVGDMSARIDSFISVANRIYENNDLDIQLEVVDSRKYSDEDMRISGESLNDFSGLAEYMEQDDTPTYEEIANVAPGYIGEQRGVHGADMAILLGKAYQEGNSISCGIAWIGIGSNGVMDPASKRLAYSMTAVDCGGADLTFVHELGHNMGLTHSRRQGDTSGGVYTYGLGHGVNNSFSTIMAYPHYFGSAERLDTFSDPDKICNGRACGVNNRADAHRALEPILDDIAGYY</sequence>
<organism evidence="2 3">
    <name type="scientific">Microbulbifer epialgicus</name>
    <dbReference type="NCBI Taxonomy" id="393907"/>
    <lineage>
        <taxon>Bacteria</taxon>
        <taxon>Pseudomonadati</taxon>
        <taxon>Pseudomonadota</taxon>
        <taxon>Gammaproteobacteria</taxon>
        <taxon>Cellvibrionales</taxon>
        <taxon>Microbulbiferaceae</taxon>
        <taxon>Microbulbifer</taxon>
    </lineage>
</organism>
<dbReference type="Gene3D" id="3.40.390.10">
    <property type="entry name" value="Collagenase (Catalytic Domain)"/>
    <property type="match status" value="1"/>
</dbReference>
<proteinExistence type="predicted"/>
<dbReference type="InterPro" id="IPR024079">
    <property type="entry name" value="MetalloPept_cat_dom_sf"/>
</dbReference>
<evidence type="ECO:0000256" key="1">
    <source>
        <dbReference type="SAM" id="SignalP"/>
    </source>
</evidence>
<dbReference type="RefSeq" id="WP_371837857.1">
    <property type="nucleotide sequence ID" value="NZ_JBGMEK010000006.1"/>
</dbReference>
<dbReference type="Pfam" id="PF13583">
    <property type="entry name" value="Reprolysin_4"/>
    <property type="match status" value="1"/>
</dbReference>
<keyword evidence="2" id="KW-0645">Protease</keyword>
<accession>A0ABV4NXN9</accession>
<dbReference type="EMBL" id="JBGMEK010000006">
    <property type="protein sequence ID" value="MFA0810250.1"/>
    <property type="molecule type" value="Genomic_DNA"/>
</dbReference>
<keyword evidence="1" id="KW-0732">Signal</keyword>
<dbReference type="SUPFAM" id="SSF55486">
    <property type="entry name" value="Metalloproteases ('zincins'), catalytic domain"/>
    <property type="match status" value="1"/>
</dbReference>
<name>A0ABV4NXN9_9GAMM</name>
<reference evidence="2 3" key="1">
    <citation type="submission" date="2024-08" db="EMBL/GenBank/DDBJ databases">
        <authorList>
            <person name="Ishaq N."/>
        </authorList>
    </citation>
    <scope>NUCLEOTIDE SEQUENCE [LARGE SCALE GENOMIC DNA]</scope>
    <source>
        <strain evidence="2 3">DSM 18651</strain>
    </source>
</reference>
<dbReference type="GO" id="GO:0008237">
    <property type="term" value="F:metallopeptidase activity"/>
    <property type="evidence" value="ECO:0007669"/>
    <property type="project" value="UniProtKB-KW"/>
</dbReference>
<keyword evidence="2" id="KW-0378">Hydrolase</keyword>
<gene>
    <name evidence="2" type="ORF">ACCI49_04895</name>
</gene>
<keyword evidence="3" id="KW-1185">Reference proteome</keyword>
<evidence type="ECO:0000313" key="3">
    <source>
        <dbReference type="Proteomes" id="UP001569428"/>
    </source>
</evidence>
<comment type="caution">
    <text evidence="2">The sequence shown here is derived from an EMBL/GenBank/DDBJ whole genome shotgun (WGS) entry which is preliminary data.</text>
</comment>